<protein>
    <recommendedName>
        <fullName evidence="3">Alcohol acetyltransferase</fullName>
    </recommendedName>
</protein>
<dbReference type="InterPro" id="IPR010828">
    <property type="entry name" value="Atf2/Sli1-like"/>
</dbReference>
<reference evidence="1" key="1">
    <citation type="submission" date="2020-01" db="EMBL/GenBank/DDBJ databases">
        <authorList>
            <consortium name="DOE Joint Genome Institute"/>
            <person name="Haridas S."/>
            <person name="Albert R."/>
            <person name="Binder M."/>
            <person name="Bloem J."/>
            <person name="Labutti K."/>
            <person name="Salamov A."/>
            <person name="Andreopoulos B."/>
            <person name="Baker S.E."/>
            <person name="Barry K."/>
            <person name="Bills G."/>
            <person name="Bluhm B.H."/>
            <person name="Cannon C."/>
            <person name="Castanera R."/>
            <person name="Culley D.E."/>
            <person name="Daum C."/>
            <person name="Ezra D."/>
            <person name="Gonzalez J.B."/>
            <person name="Henrissat B."/>
            <person name="Kuo A."/>
            <person name="Liang C."/>
            <person name="Lipzen A."/>
            <person name="Lutzoni F."/>
            <person name="Magnuson J."/>
            <person name="Mondo S."/>
            <person name="Nolan M."/>
            <person name="Ohm R."/>
            <person name="Pangilinan J."/>
            <person name="Park H.-J."/>
            <person name="Ramirez L."/>
            <person name="Alfaro M."/>
            <person name="Sun H."/>
            <person name="Tritt A."/>
            <person name="Yoshinaga Y."/>
            <person name="Zwiers L.-H."/>
            <person name="Turgeon B.G."/>
            <person name="Goodwin S.B."/>
            <person name="Spatafora J.W."/>
            <person name="Crous P.W."/>
            <person name="Grigoriev I.V."/>
        </authorList>
    </citation>
    <scope>NUCLEOTIDE SEQUENCE</scope>
    <source>
        <strain evidence="1">IPT5</strain>
    </source>
</reference>
<keyword evidence="2" id="KW-1185">Reference proteome</keyword>
<proteinExistence type="predicted"/>
<dbReference type="OrthoDB" id="2150604at2759"/>
<evidence type="ECO:0000313" key="2">
    <source>
        <dbReference type="Proteomes" id="UP000799423"/>
    </source>
</evidence>
<dbReference type="EMBL" id="MU006299">
    <property type="protein sequence ID" value="KAF2852398.1"/>
    <property type="molecule type" value="Genomic_DNA"/>
</dbReference>
<dbReference type="Pfam" id="PF07247">
    <property type="entry name" value="AATase"/>
    <property type="match status" value="1"/>
</dbReference>
<evidence type="ECO:0008006" key="3">
    <source>
        <dbReference type="Google" id="ProtNLM"/>
    </source>
</evidence>
<dbReference type="Proteomes" id="UP000799423">
    <property type="component" value="Unassembled WGS sequence"/>
</dbReference>
<dbReference type="AlphaFoldDB" id="A0A6A7BDZ4"/>
<evidence type="ECO:0000313" key="1">
    <source>
        <dbReference type="EMBL" id="KAF2852398.1"/>
    </source>
</evidence>
<accession>A0A6A7BDZ4</accession>
<dbReference type="GO" id="GO:0008080">
    <property type="term" value="F:N-acetyltransferase activity"/>
    <property type="evidence" value="ECO:0007669"/>
    <property type="project" value="TreeGrafter"/>
</dbReference>
<organism evidence="1 2">
    <name type="scientific">Plenodomus tracheiphilus IPT5</name>
    <dbReference type="NCBI Taxonomy" id="1408161"/>
    <lineage>
        <taxon>Eukaryota</taxon>
        <taxon>Fungi</taxon>
        <taxon>Dikarya</taxon>
        <taxon>Ascomycota</taxon>
        <taxon>Pezizomycotina</taxon>
        <taxon>Dothideomycetes</taxon>
        <taxon>Pleosporomycetidae</taxon>
        <taxon>Pleosporales</taxon>
        <taxon>Pleosporineae</taxon>
        <taxon>Leptosphaeriaceae</taxon>
        <taxon>Plenodomus</taxon>
    </lineage>
</organism>
<gene>
    <name evidence="1" type="ORF">T440DRAFT_447105</name>
</gene>
<sequence length="471" mass="51728">MNNLHQLQKLRPLGRSEQLSAVSHELGFFQNVGMSAHYYLSNSSAGVELRRIIYAALEHVIRKHNILSAIPINEDSPDPYFARLPSIDLERCVRFITRNQPTKQSEEDLELDRLLQDQHNANFKSNYGSLPFWRLIILQDGGNEFGFTASFIFYHGIGDGAAGLIFHKSFRAALDIVSSSPAALANGSAKIEIPEEIQLLPPLEQLHPLPLNATPANHRREGLQEWTGNPIQLPCTTRYRSLYISSASSATFARTCKENSLTLTSGLHAIMAEALFDVLPSTVDALTGIIPINLRPWLALPSDVANDAFGTFIDAIKVQIRRSDYDENDHGPITGLTAARHTSKEIQSYLKDNLSPSGEPYTSVAFYGGLPDVAAAFKSMVGSNRDAAFEVSNLGRFSDYSEAKSVPQWRIGRMTFSRSAVAFGAAITTSAVSGGDGALTISFSWQEDIVDDSFVDSVIGRVKLYLNTDSS</sequence>
<dbReference type="InterPro" id="IPR052058">
    <property type="entry name" value="Alcohol_O-acetyltransferase"/>
</dbReference>
<name>A0A6A7BDZ4_9PLEO</name>
<dbReference type="PANTHER" id="PTHR28037:SF1">
    <property type="entry name" value="ALCOHOL O-ACETYLTRANSFERASE 1-RELATED"/>
    <property type="match status" value="1"/>
</dbReference>
<dbReference type="PANTHER" id="PTHR28037">
    <property type="entry name" value="ALCOHOL O-ACETYLTRANSFERASE 1-RELATED"/>
    <property type="match status" value="1"/>
</dbReference>